<evidence type="ECO:0000313" key="4">
    <source>
        <dbReference type="EMBL" id="ADG86951.1"/>
    </source>
</evidence>
<proteinExistence type="predicted"/>
<evidence type="ECO:0000313" key="5">
    <source>
        <dbReference type="Proteomes" id="UP000006640"/>
    </source>
</evidence>
<dbReference type="eggNOG" id="ENOG5033B4F">
    <property type="taxonomic scope" value="Bacteria"/>
</dbReference>
<reference evidence="4 5" key="1">
    <citation type="submission" date="2010-01" db="EMBL/GenBank/DDBJ databases">
        <title>The complete genome of Thermobispora bispora DSM 43833.</title>
        <authorList>
            <consortium name="US DOE Joint Genome Institute (JGI-PGF)"/>
            <person name="Lucas S."/>
            <person name="Copeland A."/>
            <person name="Lapidus A."/>
            <person name="Glavina del Rio T."/>
            <person name="Dalin E."/>
            <person name="Tice H."/>
            <person name="Bruce D."/>
            <person name="Goodwin L."/>
            <person name="Pitluck S."/>
            <person name="Kyrpides N."/>
            <person name="Mavromatis K."/>
            <person name="Ivanova N."/>
            <person name="Mikhailova N."/>
            <person name="Chertkov O."/>
            <person name="Brettin T."/>
            <person name="Detter J.C."/>
            <person name="Han C."/>
            <person name="Larimer F."/>
            <person name="Land M."/>
            <person name="Hauser L."/>
            <person name="Markowitz V."/>
            <person name="Cheng J.-F."/>
            <person name="Hugenholtz P."/>
            <person name="Woyke T."/>
            <person name="Wu D."/>
            <person name="Jando M."/>
            <person name="Schneider S."/>
            <person name="Klenk H.-P."/>
            <person name="Eisen J.A."/>
        </authorList>
    </citation>
    <scope>NUCLEOTIDE SEQUENCE [LARGE SCALE GENOMIC DNA]</scope>
    <source>
        <strain evidence="5">ATCC 19993 / DSM 43833 / CBS 139.67 / JCM 10125 / KCTC 9307 / NBRC 14880 / R51</strain>
    </source>
</reference>
<feature type="domain" description="Putative Flp pilus-assembly TadG-like N-terminal" evidence="3">
    <location>
        <begin position="34"/>
        <end position="80"/>
    </location>
</feature>
<dbReference type="Proteomes" id="UP000006640">
    <property type="component" value="Chromosome"/>
</dbReference>
<dbReference type="KEGG" id="tbi:Tbis_0219"/>
<dbReference type="Pfam" id="PF13400">
    <property type="entry name" value="Tad"/>
    <property type="match status" value="1"/>
</dbReference>
<dbReference type="HOGENOM" id="CLU_104210_3_1_11"/>
<evidence type="ECO:0000259" key="3">
    <source>
        <dbReference type="Pfam" id="PF13400"/>
    </source>
</evidence>
<keyword evidence="2" id="KW-0472">Membrane</keyword>
<dbReference type="AlphaFoldDB" id="D6Y2Z0"/>
<keyword evidence="2" id="KW-0812">Transmembrane</keyword>
<sequence length="145" mass="14870">MAPMGEHPWTGAGPFGDAPGIRADRGRRLSGERGSATVWMITVITVIWAVATAVVAAGMARVARHRAQSAADLSALAGAAWAFSRPALACTHAKEIADANGVVLESCAISEGIAEVAVSLRFTLPIAGARSVRATARAGPVTVQR</sequence>
<keyword evidence="2" id="KW-1133">Transmembrane helix</keyword>
<dbReference type="InterPro" id="IPR021202">
    <property type="entry name" value="Rv3654c-like"/>
</dbReference>
<organism evidence="4 5">
    <name type="scientific">Thermobispora bispora (strain ATCC 19993 / DSM 43833 / CBS 139.67 / JCM 10125 / KCTC 9307 / NBRC 14880 / R51)</name>
    <dbReference type="NCBI Taxonomy" id="469371"/>
    <lineage>
        <taxon>Bacteria</taxon>
        <taxon>Bacillati</taxon>
        <taxon>Actinomycetota</taxon>
        <taxon>Actinomycetes</taxon>
        <taxon>Streptosporangiales</taxon>
        <taxon>Streptosporangiaceae</taxon>
        <taxon>Thermobispora</taxon>
    </lineage>
</organism>
<evidence type="ECO:0000256" key="1">
    <source>
        <dbReference type="SAM" id="MobiDB-lite"/>
    </source>
</evidence>
<dbReference type="NCBIfam" id="TIGR03816">
    <property type="entry name" value="tadE_like_DECH"/>
    <property type="match status" value="1"/>
</dbReference>
<gene>
    <name evidence="4" type="ordered locus">Tbis_0219</name>
</gene>
<dbReference type="InterPro" id="IPR028087">
    <property type="entry name" value="Tad_N"/>
</dbReference>
<accession>D6Y2Z0</accession>
<dbReference type="STRING" id="469371.Tbis_0219"/>
<name>D6Y2Z0_THEBD</name>
<keyword evidence="5" id="KW-1185">Reference proteome</keyword>
<feature type="region of interest" description="Disordered" evidence="1">
    <location>
        <begin position="1"/>
        <end position="27"/>
    </location>
</feature>
<protein>
    <recommendedName>
        <fullName evidence="3">Putative Flp pilus-assembly TadG-like N-terminal domain-containing protein</fullName>
    </recommendedName>
</protein>
<feature type="transmembrane region" description="Helical" evidence="2">
    <location>
        <begin position="38"/>
        <end position="60"/>
    </location>
</feature>
<dbReference type="EMBL" id="CP001874">
    <property type="protein sequence ID" value="ADG86951.1"/>
    <property type="molecule type" value="Genomic_DNA"/>
</dbReference>
<evidence type="ECO:0000256" key="2">
    <source>
        <dbReference type="SAM" id="Phobius"/>
    </source>
</evidence>